<dbReference type="Proteomes" id="UP001308776">
    <property type="component" value="Unassembled WGS sequence"/>
</dbReference>
<dbReference type="RefSeq" id="WP_155735286.1">
    <property type="nucleotide sequence ID" value="NZ_JAQGFK010000118.1"/>
</dbReference>
<dbReference type="InterPro" id="IPR036709">
    <property type="entry name" value="Autotransporte_beta_dom_sf"/>
</dbReference>
<comment type="caution">
    <text evidence="2">The sequence shown here is derived from an EMBL/GenBank/DDBJ whole genome shotgun (WGS) entry which is preliminary data.</text>
</comment>
<feature type="signal peptide" evidence="1">
    <location>
        <begin position="1"/>
        <end position="22"/>
    </location>
</feature>
<dbReference type="SUPFAM" id="SSF103515">
    <property type="entry name" value="Autotransporter"/>
    <property type="match status" value="1"/>
</dbReference>
<organism evidence="2 3">
    <name type="scientific">Acidithiobacillus ferriphilus</name>
    <dbReference type="NCBI Taxonomy" id="1689834"/>
    <lineage>
        <taxon>Bacteria</taxon>
        <taxon>Pseudomonadati</taxon>
        <taxon>Pseudomonadota</taxon>
        <taxon>Acidithiobacillia</taxon>
        <taxon>Acidithiobacillales</taxon>
        <taxon>Acidithiobacillaceae</taxon>
        <taxon>Acidithiobacillus</taxon>
    </lineage>
</organism>
<protein>
    <recommendedName>
        <fullName evidence="4">Outer membrane protein beta-barrel domain-containing protein</fullName>
    </recommendedName>
</protein>
<evidence type="ECO:0000256" key="1">
    <source>
        <dbReference type="SAM" id="SignalP"/>
    </source>
</evidence>
<sequence>MKKTAAIIATMCGLSLPVVAFAGVGLPSTDSPIMKVNNSVSIGFNDINSNYSETLPSPSDVENGWTPGFHVGASVDTSLFGINGIYADFGYDYASGKVTYAQGTYSEKAGHTENNLHLRLGKTMFFSNSAAITPYIMGGYRWWYRAVPNGVANPENYSNAYVGAGALFQYAINNDLTLSLHGGIGEVVYASLSGKTNPYYVALYNSPAEQKFSLSGRPYYTAGIKATYINSKNLGIYADVDYRDFMYGASGFNRAGFEEPSSQTSQFSFGAGVMYSF</sequence>
<dbReference type="EMBL" id="JAQGFR010000127">
    <property type="protein sequence ID" value="MEB8513583.1"/>
    <property type="molecule type" value="Genomic_DNA"/>
</dbReference>
<feature type="chain" id="PRO_5046283061" description="Outer membrane protein beta-barrel domain-containing protein" evidence="1">
    <location>
        <begin position="23"/>
        <end position="277"/>
    </location>
</feature>
<proteinExistence type="predicted"/>
<gene>
    <name evidence="2" type="ORF">OW717_05955</name>
</gene>
<evidence type="ECO:0000313" key="2">
    <source>
        <dbReference type="EMBL" id="MEB8513583.1"/>
    </source>
</evidence>
<accession>A0ABU6FNX9</accession>
<evidence type="ECO:0000313" key="3">
    <source>
        <dbReference type="Proteomes" id="UP001308776"/>
    </source>
</evidence>
<keyword evidence="3" id="KW-1185">Reference proteome</keyword>
<reference evidence="2 3" key="1">
    <citation type="submission" date="2022-11" db="EMBL/GenBank/DDBJ databases">
        <title>Comparative genomics analysis of Acidithiobacillus ferriphilus.</title>
        <authorList>
            <person name="Ma L."/>
        </authorList>
    </citation>
    <scope>NUCLEOTIDE SEQUENCE [LARGE SCALE GENOMIC DNA]</scope>
    <source>
        <strain evidence="2 3">DY15</strain>
    </source>
</reference>
<evidence type="ECO:0008006" key="4">
    <source>
        <dbReference type="Google" id="ProtNLM"/>
    </source>
</evidence>
<name>A0ABU6FNX9_9PROT</name>
<keyword evidence="1" id="KW-0732">Signal</keyword>